<comment type="caution">
    <text evidence="1">The sequence shown here is derived from an EMBL/GenBank/DDBJ whole genome shotgun (WGS) entry which is preliminary data.</text>
</comment>
<evidence type="ECO:0000313" key="2">
    <source>
        <dbReference type="Proteomes" id="UP000249633"/>
    </source>
</evidence>
<protein>
    <recommendedName>
        <fullName evidence="3">Plasmid stabilization protein</fullName>
    </recommendedName>
</protein>
<dbReference type="AlphaFoldDB" id="A0A2W5DMT5"/>
<name>A0A2W5DMT5_9BURK</name>
<dbReference type="Gene3D" id="3.40.50.300">
    <property type="entry name" value="P-loop containing nucleotide triphosphate hydrolases"/>
    <property type="match status" value="1"/>
</dbReference>
<dbReference type="Proteomes" id="UP000249633">
    <property type="component" value="Unassembled WGS sequence"/>
</dbReference>
<sequence>MKNVVLLSYSGNAGKTTLARNLLAPRMPGATLVSVESINADGKEDLTLRGKQFGELLDAVAISEGVVVDVGASNVEDWLQRLAQTRRSHQLFDAFIVPSMPGAKQTRDAIATLEALAHIGVPGDKVKVILNGLDATYPAGTAFAPLIAYLADTARGRLVNAHISDSEIYGRLAAAGQTVDQVLAADYADLEQARLAATTPQERLEATRAISLYGMAESANDELDAVWEGLVNS</sequence>
<gene>
    <name evidence="1" type="ORF">DI603_15195</name>
</gene>
<organism evidence="1 2">
    <name type="scientific">Roseateles depolymerans</name>
    <dbReference type="NCBI Taxonomy" id="76731"/>
    <lineage>
        <taxon>Bacteria</taxon>
        <taxon>Pseudomonadati</taxon>
        <taxon>Pseudomonadota</taxon>
        <taxon>Betaproteobacteria</taxon>
        <taxon>Burkholderiales</taxon>
        <taxon>Sphaerotilaceae</taxon>
        <taxon>Roseateles</taxon>
    </lineage>
</organism>
<dbReference type="InterPro" id="IPR047985">
    <property type="entry name" value="StbB-like"/>
</dbReference>
<proteinExistence type="predicted"/>
<dbReference type="SUPFAM" id="SSF52540">
    <property type="entry name" value="P-loop containing nucleoside triphosphate hydrolases"/>
    <property type="match status" value="1"/>
</dbReference>
<dbReference type="NCBIfam" id="NF041292">
    <property type="entry name" value="StbB"/>
    <property type="match status" value="1"/>
</dbReference>
<dbReference type="InterPro" id="IPR027417">
    <property type="entry name" value="P-loop_NTPase"/>
</dbReference>
<evidence type="ECO:0000313" key="1">
    <source>
        <dbReference type="EMBL" id="PZP30467.1"/>
    </source>
</evidence>
<evidence type="ECO:0008006" key="3">
    <source>
        <dbReference type="Google" id="ProtNLM"/>
    </source>
</evidence>
<accession>A0A2W5DMT5</accession>
<dbReference type="EMBL" id="QFOD01000014">
    <property type="protein sequence ID" value="PZP30467.1"/>
    <property type="molecule type" value="Genomic_DNA"/>
</dbReference>
<reference evidence="1 2" key="1">
    <citation type="submission" date="2017-08" db="EMBL/GenBank/DDBJ databases">
        <title>Infants hospitalized years apart are colonized by the same room-sourced microbial strains.</title>
        <authorList>
            <person name="Brooks B."/>
            <person name="Olm M.R."/>
            <person name="Firek B.A."/>
            <person name="Baker R."/>
            <person name="Thomas B.C."/>
            <person name="Morowitz M.J."/>
            <person name="Banfield J.F."/>
        </authorList>
    </citation>
    <scope>NUCLEOTIDE SEQUENCE [LARGE SCALE GENOMIC DNA]</scope>
    <source>
        <strain evidence="1">S2_012_000_R2_81</strain>
    </source>
</reference>